<proteinExistence type="predicted"/>
<keyword evidence="3" id="KW-1185">Reference proteome</keyword>
<evidence type="ECO:0000313" key="2">
    <source>
        <dbReference type="EMBL" id="KAB1439807.1"/>
    </source>
</evidence>
<feature type="transmembrane region" description="Helical" evidence="1">
    <location>
        <begin position="71"/>
        <end position="95"/>
    </location>
</feature>
<protein>
    <submittedName>
        <fullName evidence="2">Uncharacterized protein</fullName>
    </submittedName>
</protein>
<comment type="caution">
    <text evidence="2">The sequence shown here is derived from an EMBL/GenBank/DDBJ whole genome shotgun (WGS) entry which is preliminary data.</text>
</comment>
<feature type="transmembrane region" description="Helical" evidence="1">
    <location>
        <begin position="7"/>
        <end position="26"/>
    </location>
</feature>
<dbReference type="AlphaFoldDB" id="A0A7V7UCU1"/>
<keyword evidence="1" id="KW-1133">Transmembrane helix</keyword>
<keyword evidence="1" id="KW-0812">Transmembrane</keyword>
<dbReference type="Proteomes" id="UP000461768">
    <property type="component" value="Unassembled WGS sequence"/>
</dbReference>
<evidence type="ECO:0000256" key="1">
    <source>
        <dbReference type="SAM" id="Phobius"/>
    </source>
</evidence>
<dbReference type="EMBL" id="WAGX01000004">
    <property type="protein sequence ID" value="KAB1439807.1"/>
    <property type="molecule type" value="Genomic_DNA"/>
</dbReference>
<sequence>MKKILKTFSFWFVIMALMGIYMHQIGQDSKSIVLISFNPILRSISRNEMLCNQFNSGFQITCNTIVGYISIYWYIGSIITFFIYGLLLDLIRFILKRINK</sequence>
<accession>A0A7V7UCU1</accession>
<name>A0A7V7UCU1_9FIRM</name>
<keyword evidence="1" id="KW-0472">Membrane</keyword>
<organism evidence="2 3">
    <name type="scientific">Candidatus Galacturonatibacter soehngenii</name>
    <dbReference type="NCBI Taxonomy" id="2307010"/>
    <lineage>
        <taxon>Bacteria</taxon>
        <taxon>Bacillati</taxon>
        <taxon>Bacillota</taxon>
        <taxon>Clostridia</taxon>
        <taxon>Lachnospirales</taxon>
        <taxon>Lachnospiraceae</taxon>
        <taxon>Candidatus Galacturonatibacter</taxon>
    </lineage>
</organism>
<dbReference type="OrthoDB" id="2084342at2"/>
<dbReference type="RefSeq" id="WP_151142685.1">
    <property type="nucleotide sequence ID" value="NZ_WAGX01000004.1"/>
</dbReference>
<gene>
    <name evidence="2" type="ORF">F7O84_05325</name>
</gene>
<reference evidence="2 3" key="1">
    <citation type="submission" date="2019-09" db="EMBL/GenBank/DDBJ databases">
        <authorList>
            <person name="Valk L.C."/>
        </authorList>
    </citation>
    <scope>NUCLEOTIDE SEQUENCE [LARGE SCALE GENOMIC DNA]</scope>
    <source>
        <strain evidence="2">GalUA</strain>
    </source>
</reference>
<evidence type="ECO:0000313" key="3">
    <source>
        <dbReference type="Proteomes" id="UP000461768"/>
    </source>
</evidence>
<reference evidence="2 3" key="2">
    <citation type="submission" date="2020-02" db="EMBL/GenBank/DDBJ databases">
        <title>Candidatus Galacturonibacter soehngenii shows hetero-acetogenic catabolism of galacturonic acid but lacks a canonical carbon monoxide dehydrogenase/acetyl-CoA synthase complex.</title>
        <authorList>
            <person name="Diender M."/>
            <person name="Stouten G.R."/>
            <person name="Petersen J.F."/>
            <person name="Nielsen P.H."/>
            <person name="Dueholm M.S."/>
            <person name="Pronk J.T."/>
            <person name="Van Loosdrecht M.C.M."/>
        </authorList>
    </citation>
    <scope>NUCLEOTIDE SEQUENCE [LARGE SCALE GENOMIC DNA]</scope>
    <source>
        <strain evidence="2">GalUA</strain>
    </source>
</reference>